<dbReference type="EC" id="3.1.4.58" evidence="2"/>
<reference evidence="4 5" key="1">
    <citation type="submission" date="2019-03" db="EMBL/GenBank/DDBJ databases">
        <title>Genomic Encyclopedia of Type Strains, Phase IV (KMG-IV): sequencing the most valuable type-strain genomes for metagenomic binning, comparative biology and taxonomic classification.</title>
        <authorList>
            <person name="Goeker M."/>
        </authorList>
    </citation>
    <scope>NUCLEOTIDE SEQUENCE [LARGE SCALE GENOMIC DNA]</scope>
    <source>
        <strain evidence="4 5">DSM 18577</strain>
    </source>
</reference>
<feature type="domain" description="Phosphoesterase HXTX" evidence="3">
    <location>
        <begin position="35"/>
        <end position="91"/>
    </location>
</feature>
<dbReference type="RefSeq" id="WP_131913815.1">
    <property type="nucleotide sequence ID" value="NZ_OU594967.1"/>
</dbReference>
<organism evidence="4 5">
    <name type="scientific">Celerinatantimonas diazotrophica</name>
    <dbReference type="NCBI Taxonomy" id="412034"/>
    <lineage>
        <taxon>Bacteria</taxon>
        <taxon>Pseudomonadati</taxon>
        <taxon>Pseudomonadota</taxon>
        <taxon>Gammaproteobacteria</taxon>
        <taxon>Celerinatantimonadaceae</taxon>
        <taxon>Celerinatantimonas</taxon>
    </lineage>
</organism>
<evidence type="ECO:0000256" key="2">
    <source>
        <dbReference type="HAMAP-Rule" id="MF_01940"/>
    </source>
</evidence>
<dbReference type="InterPro" id="IPR014051">
    <property type="entry name" value="Phosphoesterase_HXTX"/>
</dbReference>
<dbReference type="InterPro" id="IPR009097">
    <property type="entry name" value="Cyclic_Pdiesterase"/>
</dbReference>
<dbReference type="PANTHER" id="PTHR35561:SF1">
    <property type="entry name" value="RNA 2',3'-CYCLIC PHOSPHODIESTERASE"/>
    <property type="match status" value="1"/>
</dbReference>
<protein>
    <recommendedName>
        <fullName evidence="2">RNA 2',3'-cyclic phosphodiesterase</fullName>
        <shortName evidence="2">RNA 2',3'-CPDase</shortName>
        <ecNumber evidence="2">3.1.4.58</ecNumber>
    </recommendedName>
</protein>
<comment type="caution">
    <text evidence="4">The sequence shown here is derived from an EMBL/GenBank/DDBJ whole genome shotgun (WGS) entry which is preliminary data.</text>
</comment>
<gene>
    <name evidence="4" type="ORF">EV690_3063</name>
</gene>
<feature type="short sequence motif" description="HXTX 1" evidence="2">
    <location>
        <begin position="50"/>
        <end position="53"/>
    </location>
</feature>
<evidence type="ECO:0000256" key="1">
    <source>
        <dbReference type="ARBA" id="ARBA00022801"/>
    </source>
</evidence>
<keyword evidence="1 2" id="KW-0378">Hydrolase</keyword>
<dbReference type="Proteomes" id="UP000295565">
    <property type="component" value="Unassembled WGS sequence"/>
</dbReference>
<comment type="function">
    <text evidence="2">Hydrolyzes RNA 2',3'-cyclic phosphodiester to an RNA 2'-phosphomonoester.</text>
</comment>
<name>A0A4R1J947_9GAMM</name>
<keyword evidence="5" id="KW-1185">Reference proteome</keyword>
<dbReference type="GO" id="GO:0016874">
    <property type="term" value="F:ligase activity"/>
    <property type="evidence" value="ECO:0007669"/>
    <property type="project" value="UniProtKB-KW"/>
</dbReference>
<dbReference type="HAMAP" id="MF_01940">
    <property type="entry name" value="RNA_CPDase"/>
    <property type="match status" value="1"/>
</dbReference>
<dbReference type="InterPro" id="IPR004175">
    <property type="entry name" value="RNA_CPDase"/>
</dbReference>
<accession>A0A4R1J947</accession>
<comment type="caution">
    <text evidence="2">Lacks conserved residue(s) required for the propagation of feature annotation.</text>
</comment>
<dbReference type="GO" id="GO:0004113">
    <property type="term" value="F:2',3'-cyclic-nucleotide 3'-phosphodiesterase activity"/>
    <property type="evidence" value="ECO:0007669"/>
    <property type="project" value="InterPro"/>
</dbReference>
<dbReference type="Pfam" id="PF02834">
    <property type="entry name" value="LigT_PEase"/>
    <property type="match status" value="1"/>
</dbReference>
<dbReference type="GO" id="GO:0008664">
    <property type="term" value="F:RNA 2',3'-cyclic 3'-phosphodiesterase activity"/>
    <property type="evidence" value="ECO:0007669"/>
    <property type="project" value="UniProtKB-EC"/>
</dbReference>
<dbReference type="SUPFAM" id="SSF55144">
    <property type="entry name" value="LigT-like"/>
    <property type="match status" value="1"/>
</dbReference>
<proteinExistence type="inferred from homology"/>
<feature type="active site" description="Proton donor" evidence="2">
    <location>
        <position position="50"/>
    </location>
</feature>
<dbReference type="EMBL" id="SMGD01000016">
    <property type="protein sequence ID" value="TCK46914.1"/>
    <property type="molecule type" value="Genomic_DNA"/>
</dbReference>
<keyword evidence="4" id="KW-0436">Ligase</keyword>
<feature type="active site" description="Proton acceptor" evidence="2">
    <location>
        <position position="121"/>
    </location>
</feature>
<sequence>MAQSRYFFAITVNPSHHQQLLTLQQKWLTYLVTEDLAHHHVRLIPPENFHLTLHFLGPQTTYELQQAKELAREINVNTFIVQSDGLGYFAKAKTGYLSIQCCKSLYLLAQQLGNCEPYIPHVSLIRKLTQAALPNVKLPLLSWQVNGFDLYCSVGNGALYQRIEHFSLGN</sequence>
<evidence type="ECO:0000259" key="3">
    <source>
        <dbReference type="Pfam" id="PF02834"/>
    </source>
</evidence>
<dbReference type="Gene3D" id="3.90.1140.10">
    <property type="entry name" value="Cyclic phosphodiesterase"/>
    <property type="match status" value="1"/>
</dbReference>
<evidence type="ECO:0000313" key="5">
    <source>
        <dbReference type="Proteomes" id="UP000295565"/>
    </source>
</evidence>
<dbReference type="PANTHER" id="PTHR35561">
    <property type="entry name" value="RNA 2',3'-CYCLIC PHOSPHODIESTERASE"/>
    <property type="match status" value="1"/>
</dbReference>
<dbReference type="AlphaFoldDB" id="A0A4R1J947"/>
<evidence type="ECO:0000313" key="4">
    <source>
        <dbReference type="EMBL" id="TCK46914.1"/>
    </source>
</evidence>
<comment type="catalytic activity">
    <reaction evidence="2">
        <text>a 3'-end 2',3'-cyclophospho-ribonucleotide-RNA + H2O = a 3'-end 2'-phospho-ribonucleotide-RNA + H(+)</text>
        <dbReference type="Rhea" id="RHEA:11828"/>
        <dbReference type="Rhea" id="RHEA-COMP:10464"/>
        <dbReference type="Rhea" id="RHEA-COMP:17353"/>
        <dbReference type="ChEBI" id="CHEBI:15377"/>
        <dbReference type="ChEBI" id="CHEBI:15378"/>
        <dbReference type="ChEBI" id="CHEBI:83064"/>
        <dbReference type="ChEBI" id="CHEBI:173113"/>
        <dbReference type="EC" id="3.1.4.58"/>
    </reaction>
</comment>
<dbReference type="OrthoDB" id="7061261at2"/>
<comment type="similarity">
    <text evidence="2">Belongs to the 2H phosphoesterase superfamily. ThpR family.</text>
</comment>